<comment type="similarity">
    <text evidence="1">Belongs to the sulfatase family.</text>
</comment>
<dbReference type="InterPro" id="IPR000917">
    <property type="entry name" value="Sulfatase_N"/>
</dbReference>
<evidence type="ECO:0000256" key="5">
    <source>
        <dbReference type="SAM" id="SignalP"/>
    </source>
</evidence>
<evidence type="ECO:0000313" key="8">
    <source>
        <dbReference type="Proteomes" id="UP001501496"/>
    </source>
</evidence>
<keyword evidence="2" id="KW-0479">Metal-binding</keyword>
<keyword evidence="4" id="KW-0106">Calcium</keyword>
<feature type="signal peptide" evidence="5">
    <location>
        <begin position="1"/>
        <end position="21"/>
    </location>
</feature>
<gene>
    <name evidence="7" type="ORF">GCM10022291_28340</name>
</gene>
<evidence type="ECO:0000313" key="7">
    <source>
        <dbReference type="EMBL" id="GAA4238321.1"/>
    </source>
</evidence>
<dbReference type="InterPro" id="IPR024607">
    <property type="entry name" value="Sulfatase_CS"/>
</dbReference>
<dbReference type="Gene3D" id="3.30.1120.10">
    <property type="match status" value="1"/>
</dbReference>
<feature type="chain" id="PRO_5046380979" evidence="5">
    <location>
        <begin position="22"/>
        <end position="600"/>
    </location>
</feature>
<comment type="caution">
    <text evidence="7">The sequence shown here is derived from an EMBL/GenBank/DDBJ whole genome shotgun (WGS) entry which is preliminary data.</text>
</comment>
<name>A0ABP8CEI2_9FLAO</name>
<dbReference type="CDD" id="cd16146">
    <property type="entry name" value="ARS_like"/>
    <property type="match status" value="1"/>
</dbReference>
<dbReference type="SUPFAM" id="SSF53649">
    <property type="entry name" value="Alkaline phosphatase-like"/>
    <property type="match status" value="1"/>
</dbReference>
<dbReference type="Gene3D" id="3.40.720.10">
    <property type="entry name" value="Alkaline Phosphatase, subunit A"/>
    <property type="match status" value="1"/>
</dbReference>
<dbReference type="RefSeq" id="WP_344788962.1">
    <property type="nucleotide sequence ID" value="NZ_BAABCA010000006.1"/>
</dbReference>
<accession>A0ABP8CEI2</accession>
<dbReference type="EMBL" id="BAABCA010000006">
    <property type="protein sequence ID" value="GAA4238321.1"/>
    <property type="molecule type" value="Genomic_DNA"/>
</dbReference>
<dbReference type="InterPro" id="IPR017850">
    <property type="entry name" value="Alkaline_phosphatase_core_sf"/>
</dbReference>
<evidence type="ECO:0000256" key="3">
    <source>
        <dbReference type="ARBA" id="ARBA00022801"/>
    </source>
</evidence>
<feature type="domain" description="Sulfatase N-terminal" evidence="6">
    <location>
        <begin position="34"/>
        <end position="348"/>
    </location>
</feature>
<sequence>MQKIKLIWLLSCLSIVLSCKSEDTSATKKTDTKPNIIVIYTDDQGYGDIGYHGNPWIKTPHLDHFAKESLELTNFHVGTTCAPSRAGLLTGRNANRNNAWHTIGGCSILTADEVTIADVLAKNGYETSMVGKWHLGDNYPFRPQDRGFKQAVYHGGGGVQQTPDLWNNDYFDDTYFRNGVPEKFDGYCTDVWFNEAISLIEKSKDKPFYMHLAPNAAHGPYNVPAEYAQMYKDTPISDKQKRFYGMITNIDDNFGKLVSYLKKEKLFDNTILIFSTDNGSAGAWGKLNGKTVGYNAGLKGKKGSHYDGGHRVPFFMSWPNGNILKKQAVNELTAHVDMLPTLIDLAGIEHKPNKPLDGTSVAKILSGEDKEIDRMLVIDTQRNQLPIKGKNSCVMSTKWRLIDGKELYNTINDPGQKNNIAKNHPEIVKKMQSFYDTWWTTVEPDVKYAHIPLGYNNNEPVLITVHDIHTENPIPWNQDLIRIGKALPQGFYSVKVEKDGEYQFELSRYAPDSKLAINSEAKAIAATPYVSGLAKGLAFNPKKAKITIGENTFETTVNPNNHSVILKGKLTKGKFNLQSEFITADGNNIPAYYTNITLIN</sequence>
<dbReference type="PANTHER" id="PTHR42693:SF53">
    <property type="entry name" value="ENDO-4-O-SULFATASE"/>
    <property type="match status" value="1"/>
</dbReference>
<dbReference type="PROSITE" id="PS51257">
    <property type="entry name" value="PROKAR_LIPOPROTEIN"/>
    <property type="match status" value="1"/>
</dbReference>
<dbReference type="PANTHER" id="PTHR42693">
    <property type="entry name" value="ARYLSULFATASE FAMILY MEMBER"/>
    <property type="match status" value="1"/>
</dbReference>
<keyword evidence="5" id="KW-0732">Signal</keyword>
<protein>
    <submittedName>
        <fullName evidence="7">Arylsulfatase</fullName>
    </submittedName>
</protein>
<dbReference type="Proteomes" id="UP001501496">
    <property type="component" value="Unassembled WGS sequence"/>
</dbReference>
<keyword evidence="8" id="KW-1185">Reference proteome</keyword>
<proteinExistence type="inferred from homology"/>
<dbReference type="InterPro" id="IPR050738">
    <property type="entry name" value="Sulfatase"/>
</dbReference>
<organism evidence="7 8">
    <name type="scientific">Postechiella marina</name>
    <dbReference type="NCBI Taxonomy" id="943941"/>
    <lineage>
        <taxon>Bacteria</taxon>
        <taxon>Pseudomonadati</taxon>
        <taxon>Bacteroidota</taxon>
        <taxon>Flavobacteriia</taxon>
        <taxon>Flavobacteriales</taxon>
        <taxon>Flavobacteriaceae</taxon>
        <taxon>Postechiella</taxon>
    </lineage>
</organism>
<evidence type="ECO:0000256" key="1">
    <source>
        <dbReference type="ARBA" id="ARBA00008779"/>
    </source>
</evidence>
<evidence type="ECO:0000259" key="6">
    <source>
        <dbReference type="Pfam" id="PF00884"/>
    </source>
</evidence>
<keyword evidence="3" id="KW-0378">Hydrolase</keyword>
<evidence type="ECO:0000256" key="4">
    <source>
        <dbReference type="ARBA" id="ARBA00022837"/>
    </source>
</evidence>
<reference evidence="8" key="1">
    <citation type="journal article" date="2019" name="Int. J. Syst. Evol. Microbiol.">
        <title>The Global Catalogue of Microorganisms (GCM) 10K type strain sequencing project: providing services to taxonomists for standard genome sequencing and annotation.</title>
        <authorList>
            <consortium name="The Broad Institute Genomics Platform"/>
            <consortium name="The Broad Institute Genome Sequencing Center for Infectious Disease"/>
            <person name="Wu L."/>
            <person name="Ma J."/>
        </authorList>
    </citation>
    <scope>NUCLEOTIDE SEQUENCE [LARGE SCALE GENOMIC DNA]</scope>
    <source>
        <strain evidence="8">JCM 17630</strain>
    </source>
</reference>
<dbReference type="PROSITE" id="PS00149">
    <property type="entry name" value="SULFATASE_2"/>
    <property type="match status" value="1"/>
</dbReference>
<evidence type="ECO:0000256" key="2">
    <source>
        <dbReference type="ARBA" id="ARBA00022723"/>
    </source>
</evidence>
<dbReference type="Pfam" id="PF00884">
    <property type="entry name" value="Sulfatase"/>
    <property type="match status" value="1"/>
</dbReference>